<proteinExistence type="predicted"/>
<gene>
    <name evidence="2" type="ORF">UFOVP233_31</name>
</gene>
<reference evidence="2" key="1">
    <citation type="submission" date="2020-05" db="EMBL/GenBank/DDBJ databases">
        <authorList>
            <person name="Chiriac C."/>
            <person name="Salcher M."/>
            <person name="Ghai R."/>
            <person name="Kavagutti S V."/>
        </authorList>
    </citation>
    <scope>NUCLEOTIDE SEQUENCE</scope>
</reference>
<dbReference type="EMBL" id="LR798285">
    <property type="protein sequence ID" value="CAB5220259.1"/>
    <property type="molecule type" value="Genomic_DNA"/>
</dbReference>
<accession>A0A6J7WQF8</accession>
<protein>
    <submittedName>
        <fullName evidence="2">Uncharacterized protein</fullName>
    </submittedName>
</protein>
<evidence type="ECO:0000313" key="2">
    <source>
        <dbReference type="EMBL" id="CAB5220259.1"/>
    </source>
</evidence>
<evidence type="ECO:0000256" key="1">
    <source>
        <dbReference type="SAM" id="MobiDB-lite"/>
    </source>
</evidence>
<feature type="region of interest" description="Disordered" evidence="1">
    <location>
        <begin position="144"/>
        <end position="166"/>
    </location>
</feature>
<name>A0A6J7WQF8_9CAUD</name>
<sequence>MIDFRLTPDMEAAILAAGDAIGAAKAKTKSAKPRANLTTAAWEAARSGAMPAPLVYPTPNHMQAHVERIFDLMQAGDRDGVAAYEIKGKKFYSRVALDYRAACLCFLDKPLAIPLLSTAAPKLDLPDAAQITLPQEALSPISVDDSKVANSVTKPKRKPAAKKAAA</sequence>
<organism evidence="2">
    <name type="scientific">uncultured Caudovirales phage</name>
    <dbReference type="NCBI Taxonomy" id="2100421"/>
    <lineage>
        <taxon>Viruses</taxon>
        <taxon>Duplodnaviria</taxon>
        <taxon>Heunggongvirae</taxon>
        <taxon>Uroviricota</taxon>
        <taxon>Caudoviricetes</taxon>
        <taxon>Peduoviridae</taxon>
        <taxon>Maltschvirus</taxon>
        <taxon>Maltschvirus maltsch</taxon>
    </lineage>
</organism>
<feature type="compositionally biased region" description="Basic residues" evidence="1">
    <location>
        <begin position="154"/>
        <end position="166"/>
    </location>
</feature>